<evidence type="ECO:0000313" key="2">
    <source>
        <dbReference type="Proteomes" id="UP000283841"/>
    </source>
</evidence>
<dbReference type="EMBL" id="RCNU01000002">
    <property type="protein sequence ID" value="RWQ98017.1"/>
    <property type="molecule type" value="Genomic_DNA"/>
</dbReference>
<accession>A0A443I1V4</accession>
<dbReference type="RefSeq" id="XP_028487662.1">
    <property type="nucleotide sequence ID" value="XM_028629905.1"/>
</dbReference>
<sequence>MVTAHFAHALSHKTLSKSKLLSCLVVMWPLVSNSCPEPSCLPNPPVLFPSPVCTLLAHRCSAASSGRYCLW</sequence>
<comment type="caution">
    <text evidence="1">The sequence shown here is derived from an EMBL/GenBank/DDBJ whole genome shotgun (WGS) entry which is preliminary data.</text>
</comment>
<dbReference type="VEuPathDB" id="FungiDB:C8Q69DRAFT_457503"/>
<protein>
    <submittedName>
        <fullName evidence="1">Uncharacterized protein</fullName>
    </submittedName>
</protein>
<keyword evidence="2" id="KW-1185">Reference proteome</keyword>
<gene>
    <name evidence="1" type="ORF">C8Q69DRAFT_457503</name>
</gene>
<dbReference type="GeneID" id="39599182"/>
<dbReference type="AlphaFoldDB" id="A0A443I1V4"/>
<evidence type="ECO:0000313" key="1">
    <source>
        <dbReference type="EMBL" id="RWQ98017.1"/>
    </source>
</evidence>
<reference evidence="1 2" key="1">
    <citation type="journal article" date="2018" name="Front. Microbiol.">
        <title>Genomic and genetic insights into a cosmopolitan fungus, Paecilomyces variotii (Eurotiales).</title>
        <authorList>
            <person name="Urquhart A.S."/>
            <person name="Mondo S.J."/>
            <person name="Makela M.R."/>
            <person name="Hane J.K."/>
            <person name="Wiebenga A."/>
            <person name="He G."/>
            <person name="Mihaltcheva S."/>
            <person name="Pangilinan J."/>
            <person name="Lipzen A."/>
            <person name="Barry K."/>
            <person name="de Vries R.P."/>
            <person name="Grigoriev I.V."/>
            <person name="Idnurm A."/>
        </authorList>
    </citation>
    <scope>NUCLEOTIDE SEQUENCE [LARGE SCALE GENOMIC DNA]</scope>
    <source>
        <strain evidence="1 2">CBS 101075</strain>
    </source>
</reference>
<name>A0A443I1V4_BYSSP</name>
<dbReference type="Proteomes" id="UP000283841">
    <property type="component" value="Unassembled WGS sequence"/>
</dbReference>
<proteinExistence type="predicted"/>
<organism evidence="1 2">
    <name type="scientific">Byssochlamys spectabilis</name>
    <name type="common">Paecilomyces variotii</name>
    <dbReference type="NCBI Taxonomy" id="264951"/>
    <lineage>
        <taxon>Eukaryota</taxon>
        <taxon>Fungi</taxon>
        <taxon>Dikarya</taxon>
        <taxon>Ascomycota</taxon>
        <taxon>Pezizomycotina</taxon>
        <taxon>Eurotiomycetes</taxon>
        <taxon>Eurotiomycetidae</taxon>
        <taxon>Eurotiales</taxon>
        <taxon>Thermoascaceae</taxon>
        <taxon>Paecilomyces</taxon>
    </lineage>
</organism>